<dbReference type="Pfam" id="PF01283">
    <property type="entry name" value="Ribosomal_S26e"/>
    <property type="match status" value="1"/>
</dbReference>
<dbReference type="InterPro" id="IPR047864">
    <property type="entry name" value="Ribosomal_eS26_CS"/>
</dbReference>
<sequence>MTCKRRNGGRSKHGRGHVKPVRCTNCARCVPKDKAIKKFVIRNIVEAAAVRDITVASVYESYPLPKLYAKLHYCVSCAIHSKIVRNRKKSARKDRDPPPRFPRAAMDGPRNNQNRPGGAGAPQTGGAAQVAAK</sequence>
<keyword evidence="3 4" id="KW-0687">Ribonucleoprotein</keyword>
<feature type="compositionally biased region" description="Low complexity" evidence="5">
    <location>
        <begin position="121"/>
        <end position="133"/>
    </location>
</feature>
<evidence type="ECO:0000313" key="7">
    <source>
        <dbReference type="RefSeq" id="XP_003741912.1"/>
    </source>
</evidence>
<keyword evidence="2 4" id="KW-0689">Ribosomal protein</keyword>
<dbReference type="KEGG" id="goe:100906057"/>
<dbReference type="PANTHER" id="PTHR12538:SF0">
    <property type="entry name" value="40S RIBOSOMAL PROTEIN S26"/>
    <property type="match status" value="1"/>
</dbReference>
<dbReference type="PANTHER" id="PTHR12538">
    <property type="entry name" value="40S RIBOSOMAL PROTEIN S26"/>
    <property type="match status" value="1"/>
</dbReference>
<dbReference type="Gene3D" id="3.30.1740.20">
    <property type="entry name" value="Ribosomal protein S26e"/>
    <property type="match status" value="1"/>
</dbReference>
<evidence type="ECO:0000256" key="3">
    <source>
        <dbReference type="ARBA" id="ARBA00023274"/>
    </source>
</evidence>
<feature type="region of interest" description="Disordered" evidence="5">
    <location>
        <begin position="85"/>
        <end position="133"/>
    </location>
</feature>
<proteinExistence type="inferred from homology"/>
<comment type="similarity">
    <text evidence="1 4">Belongs to the eukaryotic ribosomal protein eS26 family.</text>
</comment>
<evidence type="ECO:0000256" key="1">
    <source>
        <dbReference type="ARBA" id="ARBA00008596"/>
    </source>
</evidence>
<dbReference type="FunFam" id="3.30.1740.20:FF:000001">
    <property type="entry name" value="40S ribosomal protein S26"/>
    <property type="match status" value="1"/>
</dbReference>
<evidence type="ECO:0000313" key="6">
    <source>
        <dbReference type="Proteomes" id="UP000694867"/>
    </source>
</evidence>
<gene>
    <name evidence="7" type="primary">LOC100906057</name>
</gene>
<evidence type="ECO:0000256" key="2">
    <source>
        <dbReference type="ARBA" id="ARBA00022980"/>
    </source>
</evidence>
<dbReference type="GO" id="GO:0003729">
    <property type="term" value="F:mRNA binding"/>
    <property type="evidence" value="ECO:0007669"/>
    <property type="project" value="TreeGrafter"/>
</dbReference>
<accession>A0AAJ6QS17</accession>
<dbReference type="RefSeq" id="XP_003741912.1">
    <property type="nucleotide sequence ID" value="XM_003741864.2"/>
</dbReference>
<organism evidence="6 7">
    <name type="scientific">Galendromus occidentalis</name>
    <name type="common">western predatory mite</name>
    <dbReference type="NCBI Taxonomy" id="34638"/>
    <lineage>
        <taxon>Eukaryota</taxon>
        <taxon>Metazoa</taxon>
        <taxon>Ecdysozoa</taxon>
        <taxon>Arthropoda</taxon>
        <taxon>Chelicerata</taxon>
        <taxon>Arachnida</taxon>
        <taxon>Acari</taxon>
        <taxon>Parasitiformes</taxon>
        <taxon>Mesostigmata</taxon>
        <taxon>Gamasina</taxon>
        <taxon>Phytoseioidea</taxon>
        <taxon>Phytoseiidae</taxon>
        <taxon>Typhlodrominae</taxon>
        <taxon>Galendromus</taxon>
    </lineage>
</organism>
<dbReference type="GO" id="GO:0022627">
    <property type="term" value="C:cytosolic small ribosomal subunit"/>
    <property type="evidence" value="ECO:0007669"/>
    <property type="project" value="TreeGrafter"/>
</dbReference>
<dbReference type="InterPro" id="IPR038551">
    <property type="entry name" value="Ribosomal_eS26_sf"/>
</dbReference>
<dbReference type="PROSITE" id="PS00733">
    <property type="entry name" value="RIBOSOMAL_S26E"/>
    <property type="match status" value="1"/>
</dbReference>
<protein>
    <recommendedName>
        <fullName evidence="4">40S ribosomal protein S26</fullName>
    </recommendedName>
</protein>
<evidence type="ECO:0000256" key="5">
    <source>
        <dbReference type="SAM" id="MobiDB-lite"/>
    </source>
</evidence>
<dbReference type="GeneID" id="100906057"/>
<dbReference type="CTD" id="6231"/>
<dbReference type="GO" id="GO:0006412">
    <property type="term" value="P:translation"/>
    <property type="evidence" value="ECO:0007669"/>
    <property type="project" value="InterPro"/>
</dbReference>
<dbReference type="GO" id="GO:0003735">
    <property type="term" value="F:structural constituent of ribosome"/>
    <property type="evidence" value="ECO:0007669"/>
    <property type="project" value="InterPro"/>
</dbReference>
<keyword evidence="6" id="KW-1185">Reference proteome</keyword>
<dbReference type="AlphaFoldDB" id="A0AAJ6QS17"/>
<dbReference type="InterPro" id="IPR000892">
    <property type="entry name" value="Ribosomal_eS26"/>
</dbReference>
<reference evidence="7" key="1">
    <citation type="submission" date="2025-08" db="UniProtKB">
        <authorList>
            <consortium name="RefSeq"/>
        </authorList>
    </citation>
    <scope>IDENTIFICATION</scope>
</reference>
<evidence type="ECO:0000256" key="4">
    <source>
        <dbReference type="RuleBase" id="RU363128"/>
    </source>
</evidence>
<dbReference type="Proteomes" id="UP000694867">
    <property type="component" value="Unplaced"/>
</dbReference>
<name>A0AAJ6QS17_9ACAR</name>